<dbReference type="EMBL" id="BORU01000001">
    <property type="protein sequence ID" value="GIO52647.1"/>
    <property type="molecule type" value="Genomic_DNA"/>
</dbReference>
<protein>
    <submittedName>
        <fullName evidence="1">Uncharacterized protein</fullName>
    </submittedName>
</protein>
<comment type="caution">
    <text evidence="1">The sequence shown here is derived from an EMBL/GenBank/DDBJ whole genome shotgun (WGS) entry which is preliminary data.</text>
</comment>
<name>A0ABQ4L832_9BACL</name>
<dbReference type="RefSeq" id="WP_244879193.1">
    <property type="nucleotide sequence ID" value="NZ_BORU01000001.1"/>
</dbReference>
<proteinExistence type="predicted"/>
<evidence type="ECO:0000313" key="2">
    <source>
        <dbReference type="Proteomes" id="UP000676601"/>
    </source>
</evidence>
<accession>A0ABQ4L832</accession>
<gene>
    <name evidence="1" type="ORF">J21TS7_09650</name>
</gene>
<keyword evidence="2" id="KW-1185">Reference proteome</keyword>
<dbReference type="Proteomes" id="UP000676601">
    <property type="component" value="Unassembled WGS sequence"/>
</dbReference>
<organism evidence="1 2">
    <name type="scientific">Paenibacillus cineris</name>
    <dbReference type="NCBI Taxonomy" id="237530"/>
    <lineage>
        <taxon>Bacteria</taxon>
        <taxon>Bacillati</taxon>
        <taxon>Bacillota</taxon>
        <taxon>Bacilli</taxon>
        <taxon>Bacillales</taxon>
        <taxon>Paenibacillaceae</taxon>
        <taxon>Paenibacillus</taxon>
    </lineage>
</organism>
<reference evidence="1 2" key="1">
    <citation type="submission" date="2021-03" db="EMBL/GenBank/DDBJ databases">
        <title>Antimicrobial resistance genes in bacteria isolated from Japanese honey, and their potential for conferring macrolide and lincosamide resistance in the American foulbrood pathogen Paenibacillus larvae.</title>
        <authorList>
            <person name="Okamoto M."/>
            <person name="Kumagai M."/>
            <person name="Kanamori H."/>
            <person name="Takamatsu D."/>
        </authorList>
    </citation>
    <scope>NUCLEOTIDE SEQUENCE [LARGE SCALE GENOMIC DNA]</scope>
    <source>
        <strain evidence="1 2">J21TS7</strain>
    </source>
</reference>
<evidence type="ECO:0000313" key="1">
    <source>
        <dbReference type="EMBL" id="GIO52647.1"/>
    </source>
</evidence>
<sequence>MSISKSCLLNYDLAQLAAGKKELASFGEVSDHSGELVEHPLGFAELYLQTSGAEGIHDDIVWKSEPGDAFLFRLRNPKGEETSDFAGQVLVSLSTV</sequence>